<protein>
    <recommendedName>
        <fullName evidence="5">Lipoprotein</fullName>
    </recommendedName>
</protein>
<keyword evidence="2" id="KW-0732">Signal</keyword>
<feature type="chain" id="PRO_5029000122" description="Lipoprotein" evidence="2">
    <location>
        <begin position="18"/>
        <end position="217"/>
    </location>
</feature>
<accession>A0A7G7W5J3</accession>
<dbReference type="EMBL" id="CP060202">
    <property type="protein sequence ID" value="QNH61636.1"/>
    <property type="molecule type" value="Genomic_DNA"/>
</dbReference>
<dbReference type="Proteomes" id="UP000515489">
    <property type="component" value="Chromosome"/>
</dbReference>
<organism evidence="3 4">
    <name type="scientific">Hymenobacter sediminicola</name>
    <dbReference type="NCBI Taxonomy" id="2761579"/>
    <lineage>
        <taxon>Bacteria</taxon>
        <taxon>Pseudomonadati</taxon>
        <taxon>Bacteroidota</taxon>
        <taxon>Cytophagia</taxon>
        <taxon>Cytophagales</taxon>
        <taxon>Hymenobacteraceae</taxon>
        <taxon>Hymenobacter</taxon>
    </lineage>
</organism>
<evidence type="ECO:0000313" key="4">
    <source>
        <dbReference type="Proteomes" id="UP000515489"/>
    </source>
</evidence>
<dbReference type="RefSeq" id="WP_185887562.1">
    <property type="nucleotide sequence ID" value="NZ_CP060202.1"/>
</dbReference>
<name>A0A7G7W5J3_9BACT</name>
<evidence type="ECO:0000256" key="1">
    <source>
        <dbReference type="SAM" id="MobiDB-lite"/>
    </source>
</evidence>
<dbReference type="AlphaFoldDB" id="A0A7G7W5J3"/>
<reference evidence="3 4" key="1">
    <citation type="submission" date="2020-08" db="EMBL/GenBank/DDBJ databases">
        <title>Hymenobacter sp. S2-20-2 genome sequencing.</title>
        <authorList>
            <person name="Jin L."/>
        </authorList>
    </citation>
    <scope>NUCLEOTIDE SEQUENCE [LARGE SCALE GENOMIC DNA]</scope>
    <source>
        <strain evidence="3 4">S2-20-2</strain>
    </source>
</reference>
<evidence type="ECO:0000256" key="2">
    <source>
        <dbReference type="SAM" id="SignalP"/>
    </source>
</evidence>
<dbReference type="KEGG" id="hsk:H4317_15950"/>
<feature type="region of interest" description="Disordered" evidence="1">
    <location>
        <begin position="21"/>
        <end position="42"/>
    </location>
</feature>
<evidence type="ECO:0000313" key="3">
    <source>
        <dbReference type="EMBL" id="QNH61636.1"/>
    </source>
</evidence>
<evidence type="ECO:0008006" key="5">
    <source>
        <dbReference type="Google" id="ProtNLM"/>
    </source>
</evidence>
<feature type="region of interest" description="Disordered" evidence="1">
    <location>
        <begin position="190"/>
        <end position="217"/>
    </location>
</feature>
<keyword evidence="4" id="KW-1185">Reference proteome</keyword>
<dbReference type="PROSITE" id="PS51257">
    <property type="entry name" value="PROKAR_LIPOPROTEIN"/>
    <property type="match status" value="1"/>
</dbReference>
<sequence length="217" mass="23314">MKKTLFLLSAVASLSLASCSDNKTTDTATTTSGDGMTTTTTTTTTTAYSDEAIQQRADRIAAAMAAKMKFDDATREKVRTVYINRGKRLGELQTQYATDTTGMAAAMRTAYSDADMELKTVFTDPTQYSAYESSRTEYMDDMYMDDASMQANSTDMSTTTTETSGTAAGTATEVSKMKVKADGDVKIKDVDGNKMKMDGDDGTVKAKTADGDKVKAE</sequence>
<feature type="signal peptide" evidence="2">
    <location>
        <begin position="1"/>
        <end position="17"/>
    </location>
</feature>
<proteinExistence type="predicted"/>
<gene>
    <name evidence="3" type="ORF">H4317_15950</name>
</gene>